<dbReference type="Proteomes" id="UP000186002">
    <property type="component" value="Unassembled WGS sequence"/>
</dbReference>
<evidence type="ECO:0000313" key="1">
    <source>
        <dbReference type="EMBL" id="SHM75478.1"/>
    </source>
</evidence>
<dbReference type="AlphaFoldDB" id="A0A1M7LC80"/>
<protein>
    <submittedName>
        <fullName evidence="1">Uncharacterized protein</fullName>
    </submittedName>
</protein>
<proteinExistence type="predicted"/>
<dbReference type="RefSeq" id="WP_073014257.1">
    <property type="nucleotide sequence ID" value="NZ_FRBW01000003.1"/>
</dbReference>
<dbReference type="EMBL" id="FRBW01000003">
    <property type="protein sequence ID" value="SHM75478.1"/>
    <property type="molecule type" value="Genomic_DNA"/>
</dbReference>
<sequence>MRRLIQIQSITRRNRHEVNRLIFDTVAALGGWVDDVQMYSNIMSTIRLTLSLGRYSLLAETLAGSGIPIELPDSLKANPSETREQSASLQITFVHNEPDLRREIPAVPG</sequence>
<gene>
    <name evidence="1" type="ORF">SAMN05444272_3152</name>
</gene>
<reference evidence="1 2" key="1">
    <citation type="submission" date="2016-11" db="EMBL/GenBank/DDBJ databases">
        <authorList>
            <person name="Jaros S."/>
            <person name="Januszkiewicz K."/>
            <person name="Wedrychowicz H."/>
        </authorList>
    </citation>
    <scope>NUCLEOTIDE SEQUENCE [LARGE SCALE GENOMIC DNA]</scope>
    <source>
        <strain evidence="1 2">DSM 22153</strain>
    </source>
</reference>
<evidence type="ECO:0000313" key="2">
    <source>
        <dbReference type="Proteomes" id="UP000186002"/>
    </source>
</evidence>
<dbReference type="OrthoDB" id="513580at2"/>
<name>A0A1M7LC80_9HYPH</name>
<organism evidence="1 2">
    <name type="scientific">Roseibium suaedae</name>
    <dbReference type="NCBI Taxonomy" id="735517"/>
    <lineage>
        <taxon>Bacteria</taxon>
        <taxon>Pseudomonadati</taxon>
        <taxon>Pseudomonadota</taxon>
        <taxon>Alphaproteobacteria</taxon>
        <taxon>Hyphomicrobiales</taxon>
        <taxon>Stappiaceae</taxon>
        <taxon>Roseibium</taxon>
    </lineage>
</organism>
<keyword evidence="2" id="KW-1185">Reference proteome</keyword>
<accession>A0A1M7LC80</accession>